<keyword evidence="4" id="KW-1185">Reference proteome</keyword>
<sequence length="118" mass="13218">MKIRMLLLSLFVSIQVQAHAPYEQLEHIDSRASRAESEILSVSALSDFYPKESHFSPLQYKAFETSLAGVSAPEKQRGVAKADLDEKAGRVDWTTAIIVVCVAFFVYLINKSKKLDID</sequence>
<keyword evidence="1" id="KW-1133">Transmembrane helix</keyword>
<keyword evidence="1" id="KW-0812">Transmembrane</keyword>
<reference evidence="3 4" key="1">
    <citation type="submission" date="2023-07" db="EMBL/GenBank/DDBJ databases">
        <title>Genomic Encyclopedia of Type Strains, Phase IV (KMG-IV): sequencing the most valuable type-strain genomes for metagenomic binning, comparative biology and taxonomic classification.</title>
        <authorList>
            <person name="Goeker M."/>
        </authorList>
    </citation>
    <scope>NUCLEOTIDE SEQUENCE [LARGE SCALE GENOMIC DNA]</scope>
    <source>
        <strain evidence="3 4">DSM 16419</strain>
    </source>
</reference>
<comment type="caution">
    <text evidence="3">The sequence shown here is derived from an EMBL/GenBank/DDBJ whole genome shotgun (WGS) entry which is preliminary data.</text>
</comment>
<feature type="transmembrane region" description="Helical" evidence="1">
    <location>
        <begin position="93"/>
        <end position="110"/>
    </location>
</feature>
<organism evidence="3 4">
    <name type="scientific">Planomicrobium stackebrandtii</name>
    <dbReference type="NCBI Taxonomy" id="253160"/>
    <lineage>
        <taxon>Bacteria</taxon>
        <taxon>Bacillati</taxon>
        <taxon>Bacillota</taxon>
        <taxon>Bacilli</taxon>
        <taxon>Bacillales</taxon>
        <taxon>Caryophanaceae</taxon>
        <taxon>Planomicrobium</taxon>
    </lineage>
</organism>
<proteinExistence type="predicted"/>
<feature type="chain" id="PRO_5047414365" evidence="2">
    <location>
        <begin position="19"/>
        <end position="118"/>
    </location>
</feature>
<dbReference type="Proteomes" id="UP001241988">
    <property type="component" value="Unassembled WGS sequence"/>
</dbReference>
<keyword evidence="1" id="KW-0472">Membrane</keyword>
<accession>A0ABU0GR53</accession>
<keyword evidence="2" id="KW-0732">Signal</keyword>
<evidence type="ECO:0000256" key="1">
    <source>
        <dbReference type="SAM" id="Phobius"/>
    </source>
</evidence>
<evidence type="ECO:0000313" key="4">
    <source>
        <dbReference type="Proteomes" id="UP001241988"/>
    </source>
</evidence>
<dbReference type="EMBL" id="JAUSWB010000001">
    <property type="protein sequence ID" value="MDQ0427449.1"/>
    <property type="molecule type" value="Genomic_DNA"/>
</dbReference>
<evidence type="ECO:0000256" key="2">
    <source>
        <dbReference type="SAM" id="SignalP"/>
    </source>
</evidence>
<name>A0ABU0GR53_9BACL</name>
<feature type="signal peptide" evidence="2">
    <location>
        <begin position="1"/>
        <end position="18"/>
    </location>
</feature>
<dbReference type="RefSeq" id="WP_308785758.1">
    <property type="nucleotide sequence ID" value="NZ_JAUSWB010000001.1"/>
</dbReference>
<protein>
    <submittedName>
        <fullName evidence="3">Uncharacterized protein</fullName>
    </submittedName>
</protein>
<gene>
    <name evidence="3" type="ORF">QOZ98_000274</name>
</gene>
<evidence type="ECO:0000313" key="3">
    <source>
        <dbReference type="EMBL" id="MDQ0427449.1"/>
    </source>
</evidence>